<reference evidence="3 4" key="1">
    <citation type="submission" date="2019-01" db="EMBL/GenBank/DDBJ databases">
        <title>Sequencing of cultivated peanut Arachis hypogaea provides insights into genome evolution and oil improvement.</title>
        <authorList>
            <person name="Chen X."/>
        </authorList>
    </citation>
    <scope>NUCLEOTIDE SEQUENCE [LARGE SCALE GENOMIC DNA]</scope>
    <source>
        <strain evidence="4">cv. Fuhuasheng</strain>
        <tissue evidence="3">Leaves</tissue>
    </source>
</reference>
<name>A0A444Y4S0_ARAHY</name>
<comment type="similarity">
    <text evidence="1">Belongs to the FHY3/FAR1 family.</text>
</comment>
<comment type="caution">
    <text evidence="3">The sequence shown here is derived from an EMBL/GenBank/DDBJ whole genome shotgun (WGS) entry which is preliminary data.</text>
</comment>
<dbReference type="InterPro" id="IPR031052">
    <property type="entry name" value="FHY3/FAR1"/>
</dbReference>
<evidence type="ECO:0000256" key="1">
    <source>
        <dbReference type="RuleBase" id="RU367018"/>
    </source>
</evidence>
<comment type="function">
    <text evidence="1">Putative transcription activator involved in regulating light control of development.</text>
</comment>
<organism evidence="3 4">
    <name type="scientific">Arachis hypogaea</name>
    <name type="common">Peanut</name>
    <dbReference type="NCBI Taxonomy" id="3818"/>
    <lineage>
        <taxon>Eukaryota</taxon>
        <taxon>Viridiplantae</taxon>
        <taxon>Streptophyta</taxon>
        <taxon>Embryophyta</taxon>
        <taxon>Tracheophyta</taxon>
        <taxon>Spermatophyta</taxon>
        <taxon>Magnoliopsida</taxon>
        <taxon>eudicotyledons</taxon>
        <taxon>Gunneridae</taxon>
        <taxon>Pentapetalae</taxon>
        <taxon>rosids</taxon>
        <taxon>fabids</taxon>
        <taxon>Fabales</taxon>
        <taxon>Fabaceae</taxon>
        <taxon>Papilionoideae</taxon>
        <taxon>50 kb inversion clade</taxon>
        <taxon>dalbergioids sensu lato</taxon>
        <taxon>Dalbergieae</taxon>
        <taxon>Pterocarpus clade</taxon>
        <taxon>Arachis</taxon>
    </lineage>
</organism>
<dbReference type="PANTHER" id="PTHR31669">
    <property type="entry name" value="PROTEIN FAR1-RELATED SEQUENCE 10-RELATED"/>
    <property type="match status" value="1"/>
</dbReference>
<keyword evidence="4" id="KW-1185">Reference proteome</keyword>
<sequence length="304" mass="35661">MESMNDSTSNQLNDNDLVYSSETNDADEIRCVVDEKFIPKVGVIFKTLEEAEKFYKHYSKLAKLYEDQHIWIPVYLHHPFWAGMRSTQRTESMHSFFNKFITRNSSLRQYMKEVQAQFRGKVNCITRSMHSTLGFTTYEIVEQSKNIKRRHTDIKSSQDEPLLEPRSKRFDDLVFRSHNICEFASKSEELTRILHRAFDMVMAEMQEYQEKSKEKSSLSHEEATLSDMNDLQSPPCVKTRGRPKNRLGSNLEKKISNSTKKKKKTAQTELNLLDCESTIEPSSSLYNAPDMNFSREDYRSFSFY</sequence>
<evidence type="ECO:0000313" key="3">
    <source>
        <dbReference type="EMBL" id="RYQ96917.1"/>
    </source>
</evidence>
<keyword evidence="1" id="KW-0539">Nucleus</keyword>
<proteinExistence type="inferred from homology"/>
<dbReference type="Proteomes" id="UP000289738">
    <property type="component" value="Chromosome B08"/>
</dbReference>
<keyword evidence="1" id="KW-0863">Zinc-finger</keyword>
<keyword evidence="1" id="KW-0479">Metal-binding</keyword>
<protein>
    <recommendedName>
        <fullName evidence="1">Protein FAR1-RELATED SEQUENCE</fullName>
    </recommendedName>
</protein>
<evidence type="ECO:0000256" key="2">
    <source>
        <dbReference type="SAM" id="MobiDB-lite"/>
    </source>
</evidence>
<dbReference type="PANTHER" id="PTHR31669:SF251">
    <property type="entry name" value="PROTEIN FAR1-RELATED SEQUENCE"/>
    <property type="match status" value="1"/>
</dbReference>
<dbReference type="AlphaFoldDB" id="A0A444Y4S0"/>
<evidence type="ECO:0000313" key="4">
    <source>
        <dbReference type="Proteomes" id="UP000289738"/>
    </source>
</evidence>
<feature type="region of interest" description="Disordered" evidence="2">
    <location>
        <begin position="209"/>
        <end position="267"/>
    </location>
</feature>
<feature type="compositionally biased region" description="Basic and acidic residues" evidence="2">
    <location>
        <begin position="209"/>
        <end position="223"/>
    </location>
</feature>
<dbReference type="GO" id="GO:0008270">
    <property type="term" value="F:zinc ion binding"/>
    <property type="evidence" value="ECO:0007669"/>
    <property type="project" value="UniProtKB-UniRule"/>
</dbReference>
<keyword evidence="1" id="KW-0862">Zinc</keyword>
<comment type="subcellular location">
    <subcellularLocation>
        <location evidence="1">Nucleus</location>
    </subcellularLocation>
</comment>
<accession>A0A444Y4S0</accession>
<dbReference type="GO" id="GO:0005634">
    <property type="term" value="C:nucleus"/>
    <property type="evidence" value="ECO:0007669"/>
    <property type="project" value="UniProtKB-SubCell"/>
</dbReference>
<dbReference type="GO" id="GO:0006355">
    <property type="term" value="P:regulation of DNA-templated transcription"/>
    <property type="evidence" value="ECO:0007669"/>
    <property type="project" value="UniProtKB-UniRule"/>
</dbReference>
<dbReference type="EMBL" id="SDMP01000018">
    <property type="protein sequence ID" value="RYQ96917.1"/>
    <property type="molecule type" value="Genomic_DNA"/>
</dbReference>
<gene>
    <name evidence="3" type="ORF">Ahy_B08g092850</name>
</gene>